<sequence length="135" mass="15183">MGWYFSSQSRSELIAELIAPQETEHVSVKVIAHVLRGNVLWSVIEMTAKVEDVHRDLAPGQSLRYISCDLLERSSGQWGYKPLEESMPPYYYSCPLSYLDLAPEQSADWRAGVRAYHARRRTPTASAVPAAALMV</sequence>
<dbReference type="AlphaFoldDB" id="A0A514ECM2"/>
<reference evidence="1 2" key="1">
    <citation type="submission" date="2019-03" db="EMBL/GenBank/DDBJ databases">
        <title>Tal1 in Xanthomonas translucens pv. cerealis Contributes to Virulence in Bacterial Leaf Streak of Wheat.</title>
        <authorList>
            <person name="Shah S.M.A."/>
            <person name="Haq F."/>
            <person name="Ma W."/>
            <person name="Xu X."/>
            <person name="Wang S."/>
            <person name="Xu Z."/>
            <person name="Zou L."/>
            <person name="Zhu B."/>
            <person name="Chen G."/>
        </authorList>
    </citation>
    <scope>NUCLEOTIDE SEQUENCE [LARGE SCALE GENOMIC DNA]</scope>
    <source>
        <strain evidence="1 2">01</strain>
    </source>
</reference>
<dbReference type="RefSeq" id="WP_142742252.1">
    <property type="nucleotide sequence ID" value="NZ_CP038228.1"/>
</dbReference>
<protein>
    <submittedName>
        <fullName evidence="1">Uncharacterized protein</fullName>
    </submittedName>
</protein>
<evidence type="ECO:0000313" key="2">
    <source>
        <dbReference type="Proteomes" id="UP000319349"/>
    </source>
</evidence>
<evidence type="ECO:0000313" key="1">
    <source>
        <dbReference type="EMBL" id="QDI03789.1"/>
    </source>
</evidence>
<name>A0A514ECM2_9XANT</name>
<dbReference type="Proteomes" id="UP000319349">
    <property type="component" value="Chromosome"/>
</dbReference>
<dbReference type="EMBL" id="CP038228">
    <property type="protein sequence ID" value="QDI03789.1"/>
    <property type="molecule type" value="Genomic_DNA"/>
</dbReference>
<organism evidence="1 2">
    <name type="scientific">Xanthomonas cerealis pv. cerealis</name>
    <dbReference type="NCBI Taxonomy" id="152263"/>
    <lineage>
        <taxon>Bacteria</taxon>
        <taxon>Pseudomonadati</taxon>
        <taxon>Pseudomonadota</taxon>
        <taxon>Gammaproteobacteria</taxon>
        <taxon>Lysobacterales</taxon>
        <taxon>Lysobacteraceae</taxon>
        <taxon>Xanthomonas</taxon>
        <taxon>Xanthomonas translucens group</taxon>
        <taxon>Xanthomonas cerealis</taxon>
    </lineage>
</organism>
<gene>
    <name evidence="1" type="ORF">E4A48_08820</name>
</gene>
<keyword evidence="2" id="KW-1185">Reference proteome</keyword>
<accession>A0A514ECM2</accession>
<proteinExistence type="predicted"/>